<dbReference type="Gene3D" id="3.40.50.300">
    <property type="entry name" value="P-loop containing nucleotide triphosphate hydrolases"/>
    <property type="match status" value="1"/>
</dbReference>
<reference evidence="3 4" key="1">
    <citation type="journal article" date="2016" name="Mol. Biol. Evol.">
        <title>Comparative Genomics of Early-Diverging Mushroom-Forming Fungi Provides Insights into the Origins of Lignocellulose Decay Capabilities.</title>
        <authorList>
            <person name="Nagy L.G."/>
            <person name="Riley R."/>
            <person name="Tritt A."/>
            <person name="Adam C."/>
            <person name="Daum C."/>
            <person name="Floudas D."/>
            <person name="Sun H."/>
            <person name="Yadav J.S."/>
            <person name="Pangilinan J."/>
            <person name="Larsson K.H."/>
            <person name="Matsuura K."/>
            <person name="Barry K."/>
            <person name="Labutti K."/>
            <person name="Kuo R."/>
            <person name="Ohm R.A."/>
            <person name="Bhattacharya S.S."/>
            <person name="Shirouzu T."/>
            <person name="Yoshinaga Y."/>
            <person name="Martin F.M."/>
            <person name="Grigoriev I.V."/>
            <person name="Hibbett D.S."/>
        </authorList>
    </citation>
    <scope>NUCLEOTIDE SEQUENCE [LARGE SCALE GENOMIC DNA]</scope>
    <source>
        <strain evidence="3 4">HHB12733</strain>
    </source>
</reference>
<feature type="region of interest" description="Disordered" evidence="1">
    <location>
        <begin position="1"/>
        <end position="21"/>
    </location>
</feature>
<organism evidence="3 4">
    <name type="scientific">Calocera cornea HHB12733</name>
    <dbReference type="NCBI Taxonomy" id="1353952"/>
    <lineage>
        <taxon>Eukaryota</taxon>
        <taxon>Fungi</taxon>
        <taxon>Dikarya</taxon>
        <taxon>Basidiomycota</taxon>
        <taxon>Agaricomycotina</taxon>
        <taxon>Dacrymycetes</taxon>
        <taxon>Dacrymycetales</taxon>
        <taxon>Dacrymycetaceae</taxon>
        <taxon>Calocera</taxon>
    </lineage>
</organism>
<protein>
    <recommendedName>
        <fullName evidence="2">NB-ARC domain-containing protein</fullName>
    </recommendedName>
</protein>
<keyword evidence="4" id="KW-1185">Reference proteome</keyword>
<name>A0A165CM29_9BASI</name>
<dbReference type="GO" id="GO:0043531">
    <property type="term" value="F:ADP binding"/>
    <property type="evidence" value="ECO:0007669"/>
    <property type="project" value="InterPro"/>
</dbReference>
<evidence type="ECO:0000313" key="4">
    <source>
        <dbReference type="Proteomes" id="UP000076842"/>
    </source>
</evidence>
<dbReference type="InterPro" id="IPR002182">
    <property type="entry name" value="NB-ARC"/>
</dbReference>
<dbReference type="STRING" id="1353952.A0A165CM29"/>
<dbReference type="Proteomes" id="UP000076842">
    <property type="component" value="Unassembled WGS sequence"/>
</dbReference>
<accession>A0A165CM29</accession>
<dbReference type="Gene3D" id="1.25.40.10">
    <property type="entry name" value="Tetratricopeptide repeat domain"/>
    <property type="match status" value="1"/>
</dbReference>
<dbReference type="InterPro" id="IPR011990">
    <property type="entry name" value="TPR-like_helical_dom_sf"/>
</dbReference>
<dbReference type="Pfam" id="PF00931">
    <property type="entry name" value="NB-ARC"/>
    <property type="match status" value="1"/>
</dbReference>
<dbReference type="InParanoid" id="A0A165CM29"/>
<sequence length="648" mass="71531">MYLKTGQDLRARTPSPLPPPSDFAKGFDPRICVGRDEVIESIVKTLVDGSSARIALLGTGGIGKTTIALKVLHDPDVVEHFGNNRVFFSCEGDTTVDGVLTSARNALKVGRRVDLRAAVKERLASLKGPAVLVIDNCESVWDTGADEGVEELLVDFATMQNLSLILTIRGASTPPSIEWSPDSIFRIEALELEDSRRLFKQISGKPEPSPGNGQEKKKIEEAIDELLREMDGIPRPITILASLAQSTNPVDLLAHYRHDGTVMLKKGRRERDSSFDKSTLLSIESLSMRQHPHALEALRLIALLPEGADRSQLEEMFPTMNRRQEAAEATRILLHLALADDRSGYVKVLAPIRNFMERRYPAAQAAHWAELQQYYARLAGSGEHVGRKEGAEPVKRLDKEYRNIVTVLQYSLATDLPQAPVLEAIVAFARFSIVAHLGDCKKLLSKALEKATSSNDLARHKAPLMLASGRLLMLKGQYQQADTSLCEAKQLFEELHDEVGALDCQLALADNFFAQGMYDDASSLVRAAQSMVFLQTEDDKLGQAQCLQKLGMILRKQGQGDASETLEQASDMYEGIGYDLGVAESAWEIAAILASKDEQTLDAMKMLKKSREFYEQIGFTHMLDVCDAEMVKVQSGIKELISPYSSFS</sequence>
<dbReference type="OrthoDB" id="1534087at2759"/>
<proteinExistence type="predicted"/>
<dbReference type="SUPFAM" id="SSF52540">
    <property type="entry name" value="P-loop containing nucleoside triphosphate hydrolases"/>
    <property type="match status" value="1"/>
</dbReference>
<dbReference type="PANTHER" id="PTHR36766:SF40">
    <property type="entry name" value="DISEASE RESISTANCE PROTEIN RGA3"/>
    <property type="match status" value="1"/>
</dbReference>
<evidence type="ECO:0000259" key="2">
    <source>
        <dbReference type="Pfam" id="PF00931"/>
    </source>
</evidence>
<dbReference type="AlphaFoldDB" id="A0A165CM29"/>
<dbReference type="InterPro" id="IPR027417">
    <property type="entry name" value="P-loop_NTPase"/>
</dbReference>
<feature type="domain" description="NB-ARC" evidence="2">
    <location>
        <begin position="36"/>
        <end position="203"/>
    </location>
</feature>
<dbReference type="EMBL" id="KV424129">
    <property type="protein sequence ID" value="KZT51028.1"/>
    <property type="molecule type" value="Genomic_DNA"/>
</dbReference>
<dbReference type="SUPFAM" id="SSF48452">
    <property type="entry name" value="TPR-like"/>
    <property type="match status" value="1"/>
</dbReference>
<evidence type="ECO:0000256" key="1">
    <source>
        <dbReference type="SAM" id="MobiDB-lite"/>
    </source>
</evidence>
<gene>
    <name evidence="3" type="ORF">CALCODRAFT_153900</name>
</gene>
<evidence type="ECO:0000313" key="3">
    <source>
        <dbReference type="EMBL" id="KZT51028.1"/>
    </source>
</evidence>
<dbReference type="PANTHER" id="PTHR36766">
    <property type="entry name" value="PLANT BROAD-SPECTRUM MILDEW RESISTANCE PROTEIN RPW8"/>
    <property type="match status" value="1"/>
</dbReference>